<gene>
    <name evidence="2" type="ORF">ACFQL7_22985</name>
</gene>
<reference evidence="2 3" key="1">
    <citation type="journal article" date="2019" name="Int. J. Syst. Evol. Microbiol.">
        <title>The Global Catalogue of Microorganisms (GCM) 10K type strain sequencing project: providing services to taxonomists for standard genome sequencing and annotation.</title>
        <authorList>
            <consortium name="The Broad Institute Genomics Platform"/>
            <consortium name="The Broad Institute Genome Sequencing Center for Infectious Disease"/>
            <person name="Wu L."/>
            <person name="Ma J."/>
        </authorList>
    </citation>
    <scope>NUCLEOTIDE SEQUENCE [LARGE SCALE GENOMIC DNA]</scope>
    <source>
        <strain evidence="2 3">RDMS1</strain>
    </source>
</reference>
<name>A0ABD5YSQ5_9EURY</name>
<keyword evidence="3" id="KW-1185">Reference proteome</keyword>
<feature type="region of interest" description="Disordered" evidence="1">
    <location>
        <begin position="1"/>
        <end position="24"/>
    </location>
</feature>
<dbReference type="Proteomes" id="UP001596417">
    <property type="component" value="Unassembled WGS sequence"/>
</dbReference>
<dbReference type="RefSeq" id="WP_264556385.1">
    <property type="nucleotide sequence ID" value="NZ_CP109980.1"/>
</dbReference>
<organism evidence="2 3">
    <name type="scientific">Halocatena marina</name>
    <dbReference type="NCBI Taxonomy" id="2934937"/>
    <lineage>
        <taxon>Archaea</taxon>
        <taxon>Methanobacteriati</taxon>
        <taxon>Methanobacteriota</taxon>
        <taxon>Stenosarchaea group</taxon>
        <taxon>Halobacteria</taxon>
        <taxon>Halobacteriales</taxon>
        <taxon>Natronomonadaceae</taxon>
        <taxon>Halocatena</taxon>
    </lineage>
</organism>
<dbReference type="GeneID" id="76202073"/>
<evidence type="ECO:0000313" key="2">
    <source>
        <dbReference type="EMBL" id="MFC7192395.1"/>
    </source>
</evidence>
<evidence type="ECO:0000256" key="1">
    <source>
        <dbReference type="SAM" id="MobiDB-lite"/>
    </source>
</evidence>
<protein>
    <submittedName>
        <fullName evidence="2">Uncharacterized protein</fullName>
    </submittedName>
</protein>
<dbReference type="EMBL" id="JBHTAX010000004">
    <property type="protein sequence ID" value="MFC7192395.1"/>
    <property type="molecule type" value="Genomic_DNA"/>
</dbReference>
<comment type="caution">
    <text evidence="2">The sequence shown here is derived from an EMBL/GenBank/DDBJ whole genome shotgun (WGS) entry which is preliminary data.</text>
</comment>
<dbReference type="AlphaFoldDB" id="A0ABD5YSQ5"/>
<sequence>MVFETNLETAAESAETLPSAEEALDEHDEIPLTELFSDEFLTEYTDFDTFDGMVAASPSPATSADELELVPGDEWNTFVAETTDFEDEREMLFAVRDYWVASQLGL</sequence>
<proteinExistence type="predicted"/>
<accession>A0ABD5YSQ5</accession>
<evidence type="ECO:0000313" key="3">
    <source>
        <dbReference type="Proteomes" id="UP001596417"/>
    </source>
</evidence>